<name>A0A3M2L0T3_9NOCA</name>
<sequence length="273" mass="29538">MTDTETMLGTAVRTARTLTDAGIPFALAGGWAFYARGGPPSEHDVDVYVKPVDVAATVSALEGAGMQPAPSPDRDDWIAKLTDGPVSVDVIYRPGRRAVDEQLLARADRLRLGPGSAPVIAATDLLIDKLMVLDHDRLDFTAMLRIARELRHQIDWRRVRAETSGSPYAQAFLGLVDDLGISDGEPEADRRAAATDHLIATLRRALAEDPRTAELGVRISVYRDTIVLNGEVSSLDQRTLIEEVVGETVPASKLHNGIRICVLDTPADTEELG</sequence>
<evidence type="ECO:0000259" key="1">
    <source>
        <dbReference type="PROSITE" id="PS50206"/>
    </source>
</evidence>
<comment type="caution">
    <text evidence="2">The sequence shown here is derived from an EMBL/GenBank/DDBJ whole genome shotgun (WGS) entry which is preliminary data.</text>
</comment>
<feature type="domain" description="Rhodanese" evidence="1">
    <location>
        <begin position="10"/>
        <end position="42"/>
    </location>
</feature>
<protein>
    <submittedName>
        <fullName evidence="2">BON domain-containing protein</fullName>
    </submittedName>
</protein>
<dbReference type="SUPFAM" id="SSF81301">
    <property type="entry name" value="Nucleotidyltransferase"/>
    <property type="match status" value="1"/>
</dbReference>
<accession>A0A3M2L0T3</accession>
<dbReference type="Pfam" id="PF04972">
    <property type="entry name" value="BON"/>
    <property type="match status" value="1"/>
</dbReference>
<dbReference type="InterPro" id="IPR001763">
    <property type="entry name" value="Rhodanese-like_dom"/>
</dbReference>
<dbReference type="AlphaFoldDB" id="A0A3M2L0T3"/>
<dbReference type="RefSeq" id="WP_122189252.1">
    <property type="nucleotide sequence ID" value="NZ_RFFH01000007.1"/>
</dbReference>
<dbReference type="EMBL" id="RFFH01000007">
    <property type="protein sequence ID" value="RMI31302.1"/>
    <property type="molecule type" value="Genomic_DNA"/>
</dbReference>
<dbReference type="InterPro" id="IPR043519">
    <property type="entry name" value="NT_sf"/>
</dbReference>
<evidence type="ECO:0000313" key="3">
    <source>
        <dbReference type="Proteomes" id="UP000279275"/>
    </source>
</evidence>
<proteinExistence type="predicted"/>
<reference evidence="2 3" key="1">
    <citation type="submission" date="2018-10" db="EMBL/GenBank/DDBJ databases">
        <title>Isolation from cow dung.</title>
        <authorList>
            <person name="Ling L."/>
        </authorList>
    </citation>
    <scope>NUCLEOTIDE SEQUENCE [LARGE SCALE GENOMIC DNA]</scope>
    <source>
        <strain evidence="2 3">NEAU-LL90</strain>
    </source>
</reference>
<dbReference type="InterPro" id="IPR007055">
    <property type="entry name" value="BON_dom"/>
</dbReference>
<dbReference type="Proteomes" id="UP000279275">
    <property type="component" value="Unassembled WGS sequence"/>
</dbReference>
<dbReference type="OrthoDB" id="3394845at2"/>
<dbReference type="Gene3D" id="3.30.460.40">
    <property type="match status" value="1"/>
</dbReference>
<gene>
    <name evidence="2" type="ORF">EBN03_18235</name>
</gene>
<dbReference type="PROSITE" id="PS50206">
    <property type="entry name" value="RHODANESE_3"/>
    <property type="match status" value="1"/>
</dbReference>
<organism evidence="2 3">
    <name type="scientific">Nocardia stercoris</name>
    <dbReference type="NCBI Taxonomy" id="2483361"/>
    <lineage>
        <taxon>Bacteria</taxon>
        <taxon>Bacillati</taxon>
        <taxon>Actinomycetota</taxon>
        <taxon>Actinomycetes</taxon>
        <taxon>Mycobacteriales</taxon>
        <taxon>Nocardiaceae</taxon>
        <taxon>Nocardia</taxon>
    </lineage>
</organism>
<evidence type="ECO:0000313" key="2">
    <source>
        <dbReference type="EMBL" id="RMI31302.1"/>
    </source>
</evidence>
<keyword evidence="3" id="KW-1185">Reference proteome</keyword>